<dbReference type="STRING" id="696762.PFRI_23770"/>
<organism evidence="4 5">
    <name type="scientific">Planktotalea frisia</name>
    <dbReference type="NCBI Taxonomy" id="696762"/>
    <lineage>
        <taxon>Bacteria</taxon>
        <taxon>Pseudomonadati</taxon>
        <taxon>Pseudomonadota</taxon>
        <taxon>Alphaproteobacteria</taxon>
        <taxon>Rhodobacterales</taxon>
        <taxon>Paracoccaceae</taxon>
        <taxon>Planktotalea</taxon>
    </lineage>
</organism>
<reference evidence="4 5" key="1">
    <citation type="submission" date="2016-10" db="EMBL/GenBank/DDBJ databases">
        <title>Genome sequence of Planktotalea frisia SH6-1.</title>
        <authorList>
            <person name="Poehlein A."/>
            <person name="Bakenhus I."/>
            <person name="Voget S."/>
            <person name="Brinkhoff T."/>
            <person name="Simon M."/>
        </authorList>
    </citation>
    <scope>NUCLEOTIDE SEQUENCE [LARGE SCALE GENOMIC DNA]</scope>
    <source>
        <strain evidence="4 5">SH6-1</strain>
    </source>
</reference>
<proteinExistence type="predicted"/>
<name>A0A1L9NW16_9RHOB</name>
<feature type="compositionally biased region" description="Basic and acidic residues" evidence="1">
    <location>
        <begin position="135"/>
        <end position="155"/>
    </location>
</feature>
<keyword evidence="5" id="KW-1185">Reference proteome</keyword>
<evidence type="ECO:0000256" key="2">
    <source>
        <dbReference type="SAM" id="Phobius"/>
    </source>
</evidence>
<feature type="transmembrane region" description="Helical" evidence="2">
    <location>
        <begin position="225"/>
        <end position="242"/>
    </location>
</feature>
<feature type="region of interest" description="Disordered" evidence="1">
    <location>
        <begin position="118"/>
        <end position="155"/>
    </location>
</feature>
<comment type="caution">
    <text evidence="4">The sequence shown here is derived from an EMBL/GenBank/DDBJ whole genome shotgun (WGS) entry which is preliminary data.</text>
</comment>
<gene>
    <name evidence="4" type="ORF">PFRI_23770</name>
</gene>
<dbReference type="NCBIfam" id="TIGR02098">
    <property type="entry name" value="MJ0042_CXXC"/>
    <property type="match status" value="1"/>
</dbReference>
<dbReference type="EMBL" id="MLCB01000143">
    <property type="protein sequence ID" value="OJI93477.1"/>
    <property type="molecule type" value="Genomic_DNA"/>
</dbReference>
<feature type="region of interest" description="Disordered" evidence="1">
    <location>
        <begin position="180"/>
        <end position="216"/>
    </location>
</feature>
<accession>A0A1L9NW16</accession>
<keyword evidence="2" id="KW-0812">Transmembrane</keyword>
<dbReference type="AlphaFoldDB" id="A0A1L9NW16"/>
<feature type="region of interest" description="Disordered" evidence="1">
    <location>
        <begin position="70"/>
        <end position="91"/>
    </location>
</feature>
<evidence type="ECO:0000313" key="5">
    <source>
        <dbReference type="Proteomes" id="UP000184514"/>
    </source>
</evidence>
<dbReference type="Proteomes" id="UP000184514">
    <property type="component" value="Unassembled WGS sequence"/>
</dbReference>
<feature type="domain" description="Zinc finger/thioredoxin putative" evidence="3">
    <location>
        <begin position="21"/>
        <end position="56"/>
    </location>
</feature>
<evidence type="ECO:0000313" key="4">
    <source>
        <dbReference type="EMBL" id="OJI93477.1"/>
    </source>
</evidence>
<evidence type="ECO:0000256" key="1">
    <source>
        <dbReference type="SAM" id="MobiDB-lite"/>
    </source>
</evidence>
<dbReference type="InterPro" id="IPR011723">
    <property type="entry name" value="Znf/thioredoxin_put"/>
</dbReference>
<feature type="compositionally biased region" description="Pro residues" evidence="1">
    <location>
        <begin position="78"/>
        <end position="89"/>
    </location>
</feature>
<dbReference type="Pfam" id="PF13717">
    <property type="entry name" value="Zn_ribbon_4"/>
    <property type="match status" value="1"/>
</dbReference>
<sequence>MRATRAFDRLVNAPKRQGNIMRLICPNCGAQYEVPTEVIPTEGRDVQCSACSNTWFQAHPDHDTALADEVDRPSVEPVAPPPEPEPQPEMPALERRALDPNVSDVLRQEAEFEANARAAEHGGALESQPELGLEGQREDEGERRAREARERMARMRGEPVPAEVAVAAVTATAGSRRDLLPDIEEINSTLRSSGERRRPAEATDADLPGTTPKVRRKGQGFRRGFFGMMLLAVLAIGAYVFGPKISEMVPAAEPIVAQYSAGIESARSWLGSSVERGLGWLDQMASENL</sequence>
<protein>
    <recommendedName>
        <fullName evidence="3">Zinc finger/thioredoxin putative domain-containing protein</fullName>
    </recommendedName>
</protein>
<keyword evidence="2" id="KW-1133">Transmembrane helix</keyword>
<keyword evidence="2" id="KW-0472">Membrane</keyword>
<evidence type="ECO:0000259" key="3">
    <source>
        <dbReference type="Pfam" id="PF13717"/>
    </source>
</evidence>